<comment type="caution">
    <text evidence="1">The sequence shown here is derived from an EMBL/GenBank/DDBJ whole genome shotgun (WGS) entry which is preliminary data.</text>
</comment>
<evidence type="ECO:0000313" key="1">
    <source>
        <dbReference type="EMBL" id="KII61787.1"/>
    </source>
</evidence>
<dbReference type="AlphaFoldDB" id="A0A0C2IY52"/>
<accession>A0A0C2IY52</accession>
<gene>
    <name evidence="1" type="ORF">RF11_04257</name>
</gene>
<protein>
    <submittedName>
        <fullName evidence="1">Uncharacterized protein</fullName>
    </submittedName>
</protein>
<dbReference type="EMBL" id="JWZT01005253">
    <property type="protein sequence ID" value="KII61787.1"/>
    <property type="molecule type" value="Genomic_DNA"/>
</dbReference>
<name>A0A0C2IY52_THEKT</name>
<sequence>MTVDLWGSRDLRLRLRNTNTELLIKVYVKILENWVMNIPDYFNLNCHNIQLNYTNTTYEIVNKIFKARTLKYEEHYLWIRVKKLSISLFKIEDKNLDMEEYEASIYHLNFPKTLDENEKDYFDIREETTGTYDSVNPTTSLFTEFIQYYDWTFWYHVHRFAVLIVQKTEKKDQNSTDEHQNKSK</sequence>
<evidence type="ECO:0000313" key="2">
    <source>
        <dbReference type="Proteomes" id="UP000031668"/>
    </source>
</evidence>
<keyword evidence="2" id="KW-1185">Reference proteome</keyword>
<organism evidence="1 2">
    <name type="scientific">Thelohanellus kitauei</name>
    <name type="common">Myxosporean</name>
    <dbReference type="NCBI Taxonomy" id="669202"/>
    <lineage>
        <taxon>Eukaryota</taxon>
        <taxon>Metazoa</taxon>
        <taxon>Cnidaria</taxon>
        <taxon>Myxozoa</taxon>
        <taxon>Myxosporea</taxon>
        <taxon>Bivalvulida</taxon>
        <taxon>Platysporina</taxon>
        <taxon>Myxobolidae</taxon>
        <taxon>Thelohanellus</taxon>
    </lineage>
</organism>
<reference evidence="1 2" key="1">
    <citation type="journal article" date="2014" name="Genome Biol. Evol.">
        <title>The genome of the myxosporean Thelohanellus kitauei shows adaptations to nutrient acquisition within its fish host.</title>
        <authorList>
            <person name="Yang Y."/>
            <person name="Xiong J."/>
            <person name="Zhou Z."/>
            <person name="Huo F."/>
            <person name="Miao W."/>
            <person name="Ran C."/>
            <person name="Liu Y."/>
            <person name="Zhang J."/>
            <person name="Feng J."/>
            <person name="Wang M."/>
            <person name="Wang M."/>
            <person name="Wang L."/>
            <person name="Yao B."/>
        </authorList>
    </citation>
    <scope>NUCLEOTIDE SEQUENCE [LARGE SCALE GENOMIC DNA]</scope>
    <source>
        <strain evidence="1">Wuqing</strain>
    </source>
</reference>
<proteinExistence type="predicted"/>
<dbReference type="Proteomes" id="UP000031668">
    <property type="component" value="Unassembled WGS sequence"/>
</dbReference>